<reference evidence="1 2" key="1">
    <citation type="submission" date="2016-02" db="EMBL/GenBank/DDBJ databases">
        <title>Ulvibacter sp. LPB0005, isolated from Thais luteostoma.</title>
        <authorList>
            <person name="Shin S.-K."/>
            <person name="Yi H."/>
        </authorList>
    </citation>
    <scope>NUCLEOTIDE SEQUENCE [LARGE SCALE GENOMIC DNA]</scope>
    <source>
        <strain evidence="1 2">LPB0005</strain>
    </source>
</reference>
<dbReference type="AlphaFoldDB" id="A0A167HM65"/>
<proteinExistence type="predicted"/>
<comment type="caution">
    <text evidence="1">The sequence shown here is derived from an EMBL/GenBank/DDBJ whole genome shotgun (WGS) entry which is preliminary data.</text>
</comment>
<dbReference type="RefSeq" id="WP_068592077.1">
    <property type="nucleotide sequence ID" value="NZ_LRXL01000037.1"/>
</dbReference>
<keyword evidence="2" id="KW-1185">Reference proteome</keyword>
<evidence type="ECO:0000313" key="1">
    <source>
        <dbReference type="EMBL" id="OAB78762.1"/>
    </source>
</evidence>
<gene>
    <name evidence="1" type="ORF">ULVI_09275</name>
</gene>
<evidence type="ECO:0000313" key="2">
    <source>
        <dbReference type="Proteomes" id="UP000077013"/>
    </source>
</evidence>
<accession>A0A167HM65</accession>
<dbReference type="Proteomes" id="UP000077013">
    <property type="component" value="Unassembled WGS sequence"/>
</dbReference>
<protein>
    <submittedName>
        <fullName evidence="1">Uncharacterized protein</fullName>
    </submittedName>
</protein>
<dbReference type="EMBL" id="LRXL01000037">
    <property type="protein sequence ID" value="OAB78762.1"/>
    <property type="molecule type" value="Genomic_DNA"/>
</dbReference>
<organism evidence="1 2">
    <name type="scientific">Cochleicola gelatinilyticus</name>
    <dbReference type="NCBI Taxonomy" id="1763537"/>
    <lineage>
        <taxon>Bacteria</taxon>
        <taxon>Pseudomonadati</taxon>
        <taxon>Bacteroidota</taxon>
        <taxon>Flavobacteriia</taxon>
        <taxon>Flavobacteriales</taxon>
        <taxon>Flavobacteriaceae</taxon>
        <taxon>Cochleicola</taxon>
    </lineage>
</organism>
<sequence>MKKVQDSGWTVETEINDKSAAATIGRGNYNVRSLIQFITAPDGSKIQLEQLLDNNGDMHDITVRKLK</sequence>
<name>A0A167HM65_9FLAO</name>